<evidence type="ECO:0000256" key="2">
    <source>
        <dbReference type="ARBA" id="ARBA00022692"/>
    </source>
</evidence>
<keyword evidence="7" id="KW-1185">Reference proteome</keyword>
<feature type="transmembrane region" description="Helical" evidence="5">
    <location>
        <begin position="209"/>
        <end position="232"/>
    </location>
</feature>
<dbReference type="Gene3D" id="1.20.1530.20">
    <property type="match status" value="1"/>
</dbReference>
<evidence type="ECO:0000256" key="3">
    <source>
        <dbReference type="ARBA" id="ARBA00022989"/>
    </source>
</evidence>
<dbReference type="OrthoDB" id="9806785at2"/>
<evidence type="ECO:0000256" key="1">
    <source>
        <dbReference type="ARBA" id="ARBA00004141"/>
    </source>
</evidence>
<evidence type="ECO:0000256" key="4">
    <source>
        <dbReference type="ARBA" id="ARBA00023136"/>
    </source>
</evidence>
<organism evidence="6 7">
    <name type="scientific">Marinoscillum furvescens DSM 4134</name>
    <dbReference type="NCBI Taxonomy" id="1122208"/>
    <lineage>
        <taxon>Bacteria</taxon>
        <taxon>Pseudomonadati</taxon>
        <taxon>Bacteroidota</taxon>
        <taxon>Cytophagia</taxon>
        <taxon>Cytophagales</taxon>
        <taxon>Reichenbachiellaceae</taxon>
        <taxon>Marinoscillum</taxon>
    </lineage>
</organism>
<dbReference type="InterPro" id="IPR002657">
    <property type="entry name" value="BilAc:Na_symport/Acr3"/>
</dbReference>
<evidence type="ECO:0000313" key="7">
    <source>
        <dbReference type="Proteomes" id="UP000256779"/>
    </source>
</evidence>
<keyword evidence="3 5" id="KW-1133">Transmembrane helix</keyword>
<dbReference type="InterPro" id="IPR004710">
    <property type="entry name" value="Bilac:Na_transpt"/>
</dbReference>
<accession>A0A3D9L777</accession>
<feature type="transmembrane region" description="Helical" evidence="5">
    <location>
        <begin position="182"/>
        <end position="203"/>
    </location>
</feature>
<proteinExistence type="predicted"/>
<dbReference type="EMBL" id="QREG01000005">
    <property type="protein sequence ID" value="REE00571.1"/>
    <property type="molecule type" value="Genomic_DNA"/>
</dbReference>
<feature type="transmembrane region" description="Helical" evidence="5">
    <location>
        <begin position="150"/>
        <end position="170"/>
    </location>
</feature>
<dbReference type="RefSeq" id="WP_115867567.1">
    <property type="nucleotide sequence ID" value="NZ_QREG01000005.1"/>
</dbReference>
<dbReference type="Proteomes" id="UP000256779">
    <property type="component" value="Unassembled WGS sequence"/>
</dbReference>
<name>A0A3D9L777_MARFU</name>
<feature type="transmembrane region" description="Helical" evidence="5">
    <location>
        <begin position="77"/>
        <end position="96"/>
    </location>
</feature>
<dbReference type="Pfam" id="PF01758">
    <property type="entry name" value="SBF"/>
    <property type="match status" value="1"/>
</dbReference>
<dbReference type="PANTHER" id="PTHR10361">
    <property type="entry name" value="SODIUM-BILE ACID COTRANSPORTER"/>
    <property type="match status" value="1"/>
</dbReference>
<comment type="subcellular location">
    <subcellularLocation>
        <location evidence="1">Membrane</location>
        <topology evidence="1">Multi-pass membrane protein</topology>
    </subcellularLocation>
</comment>
<dbReference type="GO" id="GO:0016020">
    <property type="term" value="C:membrane"/>
    <property type="evidence" value="ECO:0007669"/>
    <property type="project" value="UniProtKB-SubCell"/>
</dbReference>
<feature type="transmembrane region" description="Helical" evidence="5">
    <location>
        <begin position="108"/>
        <end position="130"/>
    </location>
</feature>
<feature type="transmembrane region" description="Helical" evidence="5">
    <location>
        <begin position="244"/>
        <end position="265"/>
    </location>
</feature>
<sequence>MDAIDSINLNFSDQNILILNISLGFIMFGVALKLTPADFKLVLAQPLGTLVGVISQFLVLPFLTFLLVYIIEPHPSFALGMMMVAACPGGNISNFFSSMAKGNIALSVSLTAISSILAIFMTPINLSFWASMYEPTNALLREVSLSFSDVLKTIVIILGIPLVLGMSVRQKFPAFAQKLQPYMHYGSILIFAAIVIIAFSANIDIFLNYIYLVVFLVFFHNATALLSGYQLGRLFRLPEADCRSLAIETGIQNSGLGLLLIFAFFQGLGGMAIVAAWWGIWHIISGMTMAYWWNYRVSIA</sequence>
<evidence type="ECO:0000256" key="5">
    <source>
        <dbReference type="SAM" id="Phobius"/>
    </source>
</evidence>
<feature type="transmembrane region" description="Helical" evidence="5">
    <location>
        <begin position="16"/>
        <end position="35"/>
    </location>
</feature>
<reference evidence="6 7" key="1">
    <citation type="submission" date="2018-07" db="EMBL/GenBank/DDBJ databases">
        <title>Genomic Encyclopedia of Type Strains, Phase IV (KMG-IV): sequencing the most valuable type-strain genomes for metagenomic binning, comparative biology and taxonomic classification.</title>
        <authorList>
            <person name="Goeker M."/>
        </authorList>
    </citation>
    <scope>NUCLEOTIDE SEQUENCE [LARGE SCALE GENOMIC DNA]</scope>
    <source>
        <strain evidence="6 7">DSM 4134</strain>
    </source>
</reference>
<dbReference type="AlphaFoldDB" id="A0A3D9L777"/>
<comment type="caution">
    <text evidence="6">The sequence shown here is derived from an EMBL/GenBank/DDBJ whole genome shotgun (WGS) entry which is preliminary data.</text>
</comment>
<evidence type="ECO:0000313" key="6">
    <source>
        <dbReference type="EMBL" id="REE00571.1"/>
    </source>
</evidence>
<feature type="transmembrane region" description="Helical" evidence="5">
    <location>
        <begin position="47"/>
        <end position="71"/>
    </location>
</feature>
<protein>
    <submittedName>
        <fullName evidence="6">BASS family bile acid:Na+ symporter</fullName>
    </submittedName>
</protein>
<feature type="transmembrane region" description="Helical" evidence="5">
    <location>
        <begin position="271"/>
        <end position="293"/>
    </location>
</feature>
<dbReference type="InterPro" id="IPR038770">
    <property type="entry name" value="Na+/solute_symporter_sf"/>
</dbReference>
<keyword evidence="2 5" id="KW-0812">Transmembrane</keyword>
<keyword evidence="4 5" id="KW-0472">Membrane</keyword>
<gene>
    <name evidence="6" type="ORF">C7460_105200</name>
</gene>
<dbReference type="PANTHER" id="PTHR10361:SF28">
    <property type="entry name" value="P3 PROTEIN-RELATED"/>
    <property type="match status" value="1"/>
</dbReference>